<proteinExistence type="predicted"/>
<comment type="caution">
    <text evidence="1">The sequence shown here is derived from an EMBL/GenBank/DDBJ whole genome shotgun (WGS) entry which is preliminary data.</text>
</comment>
<reference evidence="1" key="1">
    <citation type="journal article" date="2015" name="Nature">
        <title>Complex archaea that bridge the gap between prokaryotes and eukaryotes.</title>
        <authorList>
            <person name="Spang A."/>
            <person name="Saw J.H."/>
            <person name="Jorgensen S.L."/>
            <person name="Zaremba-Niedzwiedzka K."/>
            <person name="Martijn J."/>
            <person name="Lind A.E."/>
            <person name="van Eijk R."/>
            <person name="Schleper C."/>
            <person name="Guy L."/>
            <person name="Ettema T.J."/>
        </authorList>
    </citation>
    <scope>NUCLEOTIDE SEQUENCE</scope>
</reference>
<gene>
    <name evidence="1" type="ORF">LCGC14_1000990</name>
</gene>
<dbReference type="AlphaFoldDB" id="A0A0F9QLF0"/>
<sequence length="52" mass="6124">VCFMIVPGRFDYREFDFIKSKAQAELISVSLAPLLRFNEAYNKLKHTKFIVE</sequence>
<dbReference type="EMBL" id="LAZR01003867">
    <property type="protein sequence ID" value="KKN13951.1"/>
    <property type="molecule type" value="Genomic_DNA"/>
</dbReference>
<feature type="non-terminal residue" evidence="1">
    <location>
        <position position="1"/>
    </location>
</feature>
<protein>
    <submittedName>
        <fullName evidence="1">Uncharacterized protein</fullName>
    </submittedName>
</protein>
<organism evidence="1">
    <name type="scientific">marine sediment metagenome</name>
    <dbReference type="NCBI Taxonomy" id="412755"/>
    <lineage>
        <taxon>unclassified sequences</taxon>
        <taxon>metagenomes</taxon>
        <taxon>ecological metagenomes</taxon>
    </lineage>
</organism>
<accession>A0A0F9QLF0</accession>
<evidence type="ECO:0000313" key="1">
    <source>
        <dbReference type="EMBL" id="KKN13951.1"/>
    </source>
</evidence>
<name>A0A0F9QLF0_9ZZZZ</name>